<dbReference type="EMBL" id="ADBJ01000059">
    <property type="protein sequence ID" value="EFA75046.1"/>
    <property type="molecule type" value="Genomic_DNA"/>
</dbReference>
<reference evidence="1 2" key="1">
    <citation type="journal article" date="2011" name="Genome Res.">
        <title>Phylogeny-wide analysis of social amoeba genomes highlights ancient origins for complex intercellular communication.</title>
        <authorList>
            <person name="Heidel A.J."/>
            <person name="Lawal H.M."/>
            <person name="Felder M."/>
            <person name="Schilde C."/>
            <person name="Helps N.R."/>
            <person name="Tunggal B."/>
            <person name="Rivero F."/>
            <person name="John U."/>
            <person name="Schleicher M."/>
            <person name="Eichinger L."/>
            <person name="Platzer M."/>
            <person name="Noegel A.A."/>
            <person name="Schaap P."/>
            <person name="Gloeckner G."/>
        </authorList>
    </citation>
    <scope>NUCLEOTIDE SEQUENCE [LARGE SCALE GENOMIC DNA]</scope>
    <source>
        <strain evidence="2">ATCC 26659 / Pp 5 / PN500</strain>
    </source>
</reference>
<dbReference type="PANTHER" id="PTHR46586">
    <property type="entry name" value="ANKYRIN REPEAT-CONTAINING PROTEIN"/>
    <property type="match status" value="1"/>
</dbReference>
<accession>D3BUB2</accession>
<dbReference type="Gene3D" id="1.25.40.20">
    <property type="entry name" value="Ankyrin repeat-containing domain"/>
    <property type="match status" value="2"/>
</dbReference>
<dbReference type="GeneID" id="31367199"/>
<dbReference type="InParanoid" id="D3BUB2"/>
<dbReference type="InterPro" id="IPR052050">
    <property type="entry name" value="SecEffector_AnkRepeat"/>
</dbReference>
<name>D3BUB2_HETP5</name>
<dbReference type="InterPro" id="IPR036770">
    <property type="entry name" value="Ankyrin_rpt-contain_sf"/>
</dbReference>
<dbReference type="PANTHER" id="PTHR46586:SF3">
    <property type="entry name" value="ANKYRIN REPEAT-CONTAINING PROTEIN"/>
    <property type="match status" value="1"/>
</dbReference>
<dbReference type="RefSeq" id="XP_020427180.1">
    <property type="nucleotide sequence ID" value="XM_020582480.1"/>
</dbReference>
<protein>
    <recommendedName>
        <fullName evidence="3">Ankyrin repeat protein</fullName>
    </recommendedName>
</protein>
<evidence type="ECO:0000313" key="1">
    <source>
        <dbReference type="EMBL" id="EFA75046.1"/>
    </source>
</evidence>
<proteinExistence type="predicted"/>
<evidence type="ECO:0008006" key="3">
    <source>
        <dbReference type="Google" id="ProtNLM"/>
    </source>
</evidence>
<sequence>MAEKTIFKDLSVFECAIRGGRLEIFEFLLERYKIDEKSVMDLYLLLNDFLSLASRYGRMELIEYLLGRFTTVQWDFYLPLERSPHSGNLEIMKLFIDKLGENIQGQCGNTYNEAVADEEYLLNASETRNIDALFKLLVKLECKCDSFDLIERAASVGSFELIKWIHSNTTFTNNLTYQAMDIAATYGHREILLWLHTNTTVGCSKAALDKASIKGRLDIVKWLKENRTEGYTPGVINLVAANGKLEVVEWYLSNTNERFSVDILEKVIPGGHLNMVKYLHERNGDDNLYRFSSNSMDLAAKYDQLDIIKWLSENRTEGCTINALLFTICGSDRVDILQWLTENRKFILNKTSLNKTAMSLEELLYIKDDMTRQCPSSFESLSVLTTSDKYNKY</sequence>
<dbReference type="Proteomes" id="UP000001396">
    <property type="component" value="Unassembled WGS sequence"/>
</dbReference>
<organism evidence="1 2">
    <name type="scientific">Heterostelium pallidum (strain ATCC 26659 / Pp 5 / PN500)</name>
    <name type="common">Cellular slime mold</name>
    <name type="synonym">Polysphondylium pallidum</name>
    <dbReference type="NCBI Taxonomy" id="670386"/>
    <lineage>
        <taxon>Eukaryota</taxon>
        <taxon>Amoebozoa</taxon>
        <taxon>Evosea</taxon>
        <taxon>Eumycetozoa</taxon>
        <taxon>Dictyostelia</taxon>
        <taxon>Acytosteliales</taxon>
        <taxon>Acytosteliaceae</taxon>
        <taxon>Heterostelium</taxon>
    </lineage>
</organism>
<comment type="caution">
    <text evidence="1">The sequence shown here is derived from an EMBL/GenBank/DDBJ whole genome shotgun (WGS) entry which is preliminary data.</text>
</comment>
<evidence type="ECO:0000313" key="2">
    <source>
        <dbReference type="Proteomes" id="UP000001396"/>
    </source>
</evidence>
<dbReference type="SUPFAM" id="SSF48403">
    <property type="entry name" value="Ankyrin repeat"/>
    <property type="match status" value="1"/>
</dbReference>
<dbReference type="AlphaFoldDB" id="D3BUB2"/>
<keyword evidence="2" id="KW-1185">Reference proteome</keyword>
<gene>
    <name evidence="1" type="ORF">PPL_11731</name>
</gene>